<evidence type="ECO:0000313" key="3">
    <source>
        <dbReference type="Proteomes" id="UP000807825"/>
    </source>
</evidence>
<reference evidence="2" key="1">
    <citation type="submission" date="2020-07" db="EMBL/GenBank/DDBJ databases">
        <title>Huge and variable diversity of episymbiotic CPR bacteria and DPANN archaea in groundwater ecosystems.</title>
        <authorList>
            <person name="He C.Y."/>
            <person name="Keren R."/>
            <person name="Whittaker M."/>
            <person name="Farag I.F."/>
            <person name="Doudna J."/>
            <person name="Cate J.H.D."/>
            <person name="Banfield J.F."/>
        </authorList>
    </citation>
    <scope>NUCLEOTIDE SEQUENCE</scope>
    <source>
        <strain evidence="2">NC_groundwater_1664_Pr3_B-0.1um_52_9</strain>
    </source>
</reference>
<dbReference type="Proteomes" id="UP000807825">
    <property type="component" value="Unassembled WGS sequence"/>
</dbReference>
<dbReference type="EMBL" id="JACRDE010000044">
    <property type="protein sequence ID" value="MBI5248122.1"/>
    <property type="molecule type" value="Genomic_DNA"/>
</dbReference>
<gene>
    <name evidence="2" type="ORF">HY912_01395</name>
</gene>
<accession>A0A9D6V2S4</accession>
<feature type="compositionally biased region" description="Polar residues" evidence="1">
    <location>
        <begin position="93"/>
        <end position="102"/>
    </location>
</feature>
<evidence type="ECO:0000313" key="2">
    <source>
        <dbReference type="EMBL" id="MBI5248122.1"/>
    </source>
</evidence>
<feature type="region of interest" description="Disordered" evidence="1">
    <location>
        <begin position="86"/>
        <end position="108"/>
    </location>
</feature>
<proteinExistence type="predicted"/>
<comment type="caution">
    <text evidence="2">The sequence shown here is derived from an EMBL/GenBank/DDBJ whole genome shotgun (WGS) entry which is preliminary data.</text>
</comment>
<evidence type="ECO:0000256" key="1">
    <source>
        <dbReference type="SAM" id="MobiDB-lite"/>
    </source>
</evidence>
<dbReference type="AlphaFoldDB" id="A0A9D6V2S4"/>
<sequence length="108" mass="12354">MGSIIKNLIGLRFLGDNDDLNDRFCEPGELWRVVNIVEPCPDKGKGRSCERENYGRCPNQRLVVRLRRDKTIYKTCLYRRGRRIFDKGGRSPVGNTGISSGFSFPEES</sequence>
<protein>
    <submittedName>
        <fullName evidence="2">Uncharacterized protein</fullName>
    </submittedName>
</protein>
<organism evidence="2 3">
    <name type="scientific">Desulfomonile tiedjei</name>
    <dbReference type="NCBI Taxonomy" id="2358"/>
    <lineage>
        <taxon>Bacteria</taxon>
        <taxon>Pseudomonadati</taxon>
        <taxon>Thermodesulfobacteriota</taxon>
        <taxon>Desulfomonilia</taxon>
        <taxon>Desulfomonilales</taxon>
        <taxon>Desulfomonilaceae</taxon>
        <taxon>Desulfomonile</taxon>
    </lineage>
</organism>
<name>A0A9D6V2S4_9BACT</name>